<feature type="region of interest" description="Disordered" evidence="2">
    <location>
        <begin position="351"/>
        <end position="547"/>
    </location>
</feature>
<evidence type="ECO:0000313" key="4">
    <source>
        <dbReference type="EMBL" id="KAE9245521.1"/>
    </source>
</evidence>
<feature type="compositionally biased region" description="Basic and acidic residues" evidence="2">
    <location>
        <begin position="299"/>
        <end position="317"/>
    </location>
</feature>
<sequence>MVAESTASRSPSRSPPPTATFEELQWLNSTLRSQLARSVADLQATAVSRDAAVDHQHQFSLTLLKQTRELGTLERLYDARQAEVLRQQTDVIRDLELRLDQAISDRNTLQDQNDHLAEEVRLAEVEIEQLQEDHNDLDRARENAEHKLQLSEASLARVQASLVQAENQVPTPAIPPANVVATYVDRLTRERDEARTAATNAEGQIAHLRRELKAFQDMHRSAQTELNRLRSTHAAATSDLIQTVKDRDAGRAGASRYRGDASDLRRQLEAAAKSHADPAKQLSDANRQLGDLQHSNRVLLRERDDARQARDQIRRPHNALQREFKVARQKMAAVASTFGVQLAVDTGGSGPAAISHPLPATPAGSQDGTPSAPSKRPRGSRALPESSPAPPAKRRVAPLSPGAGGSSGSAEGDPSNPMDLTHDDEPHDDGGAVSDDSGHADDAGSEASHQSPARKSAATDSGSDDDADDDDDQGDEDDEDNAEVADELLEAPTLQALAQSRSAVRRRQQASPRQGPKVSGSGASPDGSDDSDSNHDSAPRSASRAGS</sequence>
<dbReference type="EMBL" id="QXGD01000262">
    <property type="protein sequence ID" value="KAE9245521.1"/>
    <property type="molecule type" value="Genomic_DNA"/>
</dbReference>
<dbReference type="Proteomes" id="UP000433483">
    <property type="component" value="Unassembled WGS sequence"/>
</dbReference>
<evidence type="ECO:0000313" key="3">
    <source>
        <dbReference type="EMBL" id="KAE9180257.1"/>
    </source>
</evidence>
<feature type="coiled-coil region" evidence="1">
    <location>
        <begin position="85"/>
        <end position="232"/>
    </location>
</feature>
<accession>A0A6A3WDC4</accession>
<feature type="region of interest" description="Disordered" evidence="2">
    <location>
        <begin position="269"/>
        <end position="317"/>
    </location>
</feature>
<dbReference type="AlphaFoldDB" id="A0A6A3WDC4"/>
<feature type="compositionally biased region" description="Polar residues" evidence="2">
    <location>
        <begin position="363"/>
        <end position="372"/>
    </location>
</feature>
<keyword evidence="1" id="KW-0175">Coiled coil</keyword>
<proteinExistence type="predicted"/>
<evidence type="ECO:0000256" key="2">
    <source>
        <dbReference type="SAM" id="MobiDB-lite"/>
    </source>
</evidence>
<feature type="compositionally biased region" description="Acidic residues" evidence="2">
    <location>
        <begin position="462"/>
        <end position="489"/>
    </location>
</feature>
<organism evidence="3 5">
    <name type="scientific">Phytophthora fragariae</name>
    <dbReference type="NCBI Taxonomy" id="53985"/>
    <lineage>
        <taxon>Eukaryota</taxon>
        <taxon>Sar</taxon>
        <taxon>Stramenopiles</taxon>
        <taxon>Oomycota</taxon>
        <taxon>Peronosporomycetes</taxon>
        <taxon>Peronosporales</taxon>
        <taxon>Peronosporaceae</taxon>
        <taxon>Phytophthora</taxon>
    </lineage>
</organism>
<feature type="compositionally biased region" description="Low complexity" evidence="2">
    <location>
        <begin position="509"/>
        <end position="526"/>
    </location>
</feature>
<evidence type="ECO:0000313" key="6">
    <source>
        <dbReference type="Proteomes" id="UP000440367"/>
    </source>
</evidence>
<reference evidence="5 6" key="1">
    <citation type="submission" date="2018-08" db="EMBL/GenBank/DDBJ databases">
        <title>Genomic investigation of the strawberry pathogen Phytophthora fragariae indicates pathogenicity is determined by transcriptional variation in three key races.</title>
        <authorList>
            <person name="Adams T.M."/>
            <person name="Armitage A.D."/>
            <person name="Sobczyk M.K."/>
            <person name="Bates H.J."/>
            <person name="Dunwell J.M."/>
            <person name="Nellist C.F."/>
            <person name="Harrison R.J."/>
        </authorList>
    </citation>
    <scope>NUCLEOTIDE SEQUENCE [LARGE SCALE GENOMIC DNA]</scope>
    <source>
        <strain evidence="4 6">BC-1</strain>
        <strain evidence="3 5">NOV-27</strain>
    </source>
</reference>
<comment type="caution">
    <text evidence="3">The sequence shown here is derived from an EMBL/GenBank/DDBJ whole genome shotgun (WGS) entry which is preliminary data.</text>
</comment>
<evidence type="ECO:0000256" key="1">
    <source>
        <dbReference type="SAM" id="Coils"/>
    </source>
</evidence>
<feature type="compositionally biased region" description="Basic and acidic residues" evidence="2">
    <location>
        <begin position="269"/>
        <end position="278"/>
    </location>
</feature>
<dbReference type="Proteomes" id="UP000440367">
    <property type="component" value="Unassembled WGS sequence"/>
</dbReference>
<name>A0A6A3WDC4_9STRA</name>
<protein>
    <submittedName>
        <fullName evidence="3">Uncharacterized protein</fullName>
    </submittedName>
</protein>
<evidence type="ECO:0000313" key="5">
    <source>
        <dbReference type="Proteomes" id="UP000433483"/>
    </source>
</evidence>
<keyword evidence="5" id="KW-1185">Reference proteome</keyword>
<feature type="compositionally biased region" description="Basic and acidic residues" evidence="2">
    <location>
        <begin position="420"/>
        <end position="442"/>
    </location>
</feature>
<dbReference type="EMBL" id="QXGB01002214">
    <property type="protein sequence ID" value="KAE9180257.1"/>
    <property type="molecule type" value="Genomic_DNA"/>
</dbReference>
<gene>
    <name evidence="4" type="ORF">PF002_g7217</name>
    <name evidence="3" type="ORF">PF005_g23353</name>
</gene>